<feature type="compositionally biased region" description="Acidic residues" evidence="4">
    <location>
        <begin position="420"/>
        <end position="437"/>
    </location>
</feature>
<dbReference type="Proteomes" id="UP001476247">
    <property type="component" value="Unassembled WGS sequence"/>
</dbReference>
<feature type="compositionally biased region" description="Low complexity" evidence="4">
    <location>
        <begin position="387"/>
        <end position="409"/>
    </location>
</feature>
<dbReference type="PANTHER" id="PTHR24346">
    <property type="entry name" value="MAP/MICROTUBULE AFFINITY-REGULATING KINASE"/>
    <property type="match status" value="1"/>
</dbReference>
<evidence type="ECO:0000256" key="3">
    <source>
        <dbReference type="PROSITE-ProRule" id="PRU10141"/>
    </source>
</evidence>
<dbReference type="PANTHER" id="PTHR24346:SF110">
    <property type="entry name" value="NON-SPECIFIC SERINE_THREONINE PROTEIN KINASE"/>
    <property type="match status" value="1"/>
</dbReference>
<protein>
    <recommendedName>
        <fullName evidence="5">Protein kinase domain-containing protein</fullName>
    </recommendedName>
</protein>
<keyword evidence="1 3" id="KW-0547">Nucleotide-binding</keyword>
<dbReference type="PROSITE" id="PS00108">
    <property type="entry name" value="PROTEIN_KINASE_ST"/>
    <property type="match status" value="1"/>
</dbReference>
<sequence>MSAVVIQPIHDVNNRQIIPLLDNSSSSSSSQDRQDTVVLDEQVQKQQILEYLSKTSPTSSYTTKRVPRLGQFLLLKTLGVGEFGKVKMARHFETGQIVAVKLVKKENIDSSSQLEKIRMEIDILKTLNHPYIVKLLSVNETHTCIGMVLEYAQGGELFEYIYRQRYLKEQEARRLFSQLISSVYYMHQKNIVHRDLKLENILLDCNGNLIVTDFGFANQFTQKTGDLMSTSCGSPVYAAPELVMTGRLYAGTGVDIWSCGIILYAMLCGYLPFDDDIKNPNGDNIGRLYRYIMANKPKYPDHLSFEAKDIIGKMLIPDPSIRCTIQDIMAHSWLDEYKNQISKSMEELETEAQYLKKSLLKGIESVTIQDDYVEDVCCDEDDEEGDVQSSACSTASSVSSSYSFPPSYSNTKAPSNNNNDNDDNDNDNDNDDDDDTAVQDQQQQQQPVLLLQHESSPPNTPIPYSKDMNSLSTTIEEFPTTEKLTSRSKDVTNEQSASKSTNLVPNERLDDAVVIPVLPPCKIQQSTNKLQQPDFNISSSSSLKNNNNTKRNTIGTSPTPTKKPSVPMQRQHSSLRAKLLSSVKRRNPSSIVINKEDSTVKTPAPQDRPTTKENKNRHSWQHIMQRHNNNNLPLSPPSSPITPEHSKSVRLISWLKNKSNANRKPSGGNPVNSRSSPVNSSSTTTSSHREEEVVVMIPVARPSVSLLPLQSNTRTTTTDLARNNSQVDKVSIESELRVHAGDMNRSALTSKPPMEVLLEINKILLLLGIEVENGGGYKLNCVRRSTVHYQAAAEDDEDDMMNHLSTNHQPILSQPIYGHPNIDSGQEIEFTIEICRFQNLSGLFSVDIQYVSEDNYAAYQFIGQKLLGLLHMGNIIRNTNFNIMLSKNEA</sequence>
<feature type="region of interest" description="Disordered" evidence="4">
    <location>
        <begin position="658"/>
        <end position="692"/>
    </location>
</feature>
<dbReference type="Pfam" id="PF00069">
    <property type="entry name" value="Pkinase"/>
    <property type="match status" value="1"/>
</dbReference>
<feature type="compositionally biased region" description="Low complexity" evidence="4">
    <location>
        <begin position="536"/>
        <end position="548"/>
    </location>
</feature>
<reference evidence="6 7" key="1">
    <citation type="submission" date="2024-04" db="EMBL/GenBank/DDBJ databases">
        <title>genome sequences of Mucor flavus KT1a and Helicostylum pulchrum KT1b strains isolation_sourced from the surface of a dry-aged beef.</title>
        <authorList>
            <person name="Toyotome T."/>
            <person name="Hosono M."/>
            <person name="Torimaru M."/>
            <person name="Fukuda K."/>
            <person name="Mikami N."/>
        </authorList>
    </citation>
    <scope>NUCLEOTIDE SEQUENCE [LARGE SCALE GENOMIC DNA]</scope>
    <source>
        <strain evidence="6 7">KT1b</strain>
    </source>
</reference>
<evidence type="ECO:0000256" key="1">
    <source>
        <dbReference type="ARBA" id="ARBA00022741"/>
    </source>
</evidence>
<feature type="compositionally biased region" description="Low complexity" evidence="4">
    <location>
        <begin position="439"/>
        <end position="452"/>
    </location>
</feature>
<gene>
    <name evidence="6" type="ORF">HPULCUR_004290</name>
</gene>
<dbReference type="InterPro" id="IPR008271">
    <property type="entry name" value="Ser/Thr_kinase_AS"/>
</dbReference>
<dbReference type="SMART" id="SM00220">
    <property type="entry name" value="S_TKc"/>
    <property type="match status" value="1"/>
</dbReference>
<dbReference type="Gene3D" id="1.10.510.10">
    <property type="entry name" value="Transferase(Phosphotransferase) domain 1"/>
    <property type="match status" value="1"/>
</dbReference>
<evidence type="ECO:0000313" key="6">
    <source>
        <dbReference type="EMBL" id="GAA5798883.1"/>
    </source>
</evidence>
<dbReference type="PROSITE" id="PS50011">
    <property type="entry name" value="PROTEIN_KINASE_DOM"/>
    <property type="match status" value="1"/>
</dbReference>
<organism evidence="6 7">
    <name type="scientific">Helicostylum pulchrum</name>
    <dbReference type="NCBI Taxonomy" id="562976"/>
    <lineage>
        <taxon>Eukaryota</taxon>
        <taxon>Fungi</taxon>
        <taxon>Fungi incertae sedis</taxon>
        <taxon>Mucoromycota</taxon>
        <taxon>Mucoromycotina</taxon>
        <taxon>Mucoromycetes</taxon>
        <taxon>Mucorales</taxon>
        <taxon>Mucorineae</taxon>
        <taxon>Mucoraceae</taxon>
        <taxon>Helicostylum</taxon>
    </lineage>
</organism>
<keyword evidence="2 3" id="KW-0067">ATP-binding</keyword>
<name>A0ABP9XVT8_9FUNG</name>
<feature type="region of interest" description="Disordered" evidence="4">
    <location>
        <begin position="525"/>
        <end position="619"/>
    </location>
</feature>
<evidence type="ECO:0000256" key="4">
    <source>
        <dbReference type="SAM" id="MobiDB-lite"/>
    </source>
</evidence>
<evidence type="ECO:0000259" key="5">
    <source>
        <dbReference type="PROSITE" id="PS50011"/>
    </source>
</evidence>
<dbReference type="InterPro" id="IPR011009">
    <property type="entry name" value="Kinase-like_dom_sf"/>
</dbReference>
<feature type="domain" description="Protein kinase" evidence="5">
    <location>
        <begin position="72"/>
        <end position="334"/>
    </location>
</feature>
<dbReference type="InterPro" id="IPR000719">
    <property type="entry name" value="Prot_kinase_dom"/>
</dbReference>
<feature type="compositionally biased region" description="Polar residues" evidence="4">
    <location>
        <begin position="493"/>
        <end position="504"/>
    </location>
</feature>
<comment type="caution">
    <text evidence="6">The sequence shown here is derived from an EMBL/GenBank/DDBJ whole genome shotgun (WGS) entry which is preliminary data.</text>
</comment>
<dbReference type="EMBL" id="BAABUJ010000011">
    <property type="protein sequence ID" value="GAA5798883.1"/>
    <property type="molecule type" value="Genomic_DNA"/>
</dbReference>
<feature type="compositionally biased region" description="Low complexity" evidence="4">
    <location>
        <begin position="556"/>
        <end position="565"/>
    </location>
</feature>
<dbReference type="InterPro" id="IPR017441">
    <property type="entry name" value="Protein_kinase_ATP_BS"/>
</dbReference>
<evidence type="ECO:0000313" key="7">
    <source>
        <dbReference type="Proteomes" id="UP001476247"/>
    </source>
</evidence>
<feature type="region of interest" description="Disordered" evidence="4">
    <location>
        <begin position="379"/>
        <end position="505"/>
    </location>
</feature>
<dbReference type="SUPFAM" id="SSF56112">
    <property type="entry name" value="Protein kinase-like (PK-like)"/>
    <property type="match status" value="1"/>
</dbReference>
<proteinExistence type="predicted"/>
<feature type="compositionally biased region" description="Low complexity" evidence="4">
    <location>
        <begin position="669"/>
        <end position="686"/>
    </location>
</feature>
<accession>A0ABP9XVT8</accession>
<feature type="binding site" evidence="3">
    <location>
        <position position="105"/>
    </location>
    <ligand>
        <name>ATP</name>
        <dbReference type="ChEBI" id="CHEBI:30616"/>
    </ligand>
</feature>
<evidence type="ECO:0000256" key="2">
    <source>
        <dbReference type="ARBA" id="ARBA00022840"/>
    </source>
</evidence>
<dbReference type="PROSITE" id="PS00107">
    <property type="entry name" value="PROTEIN_KINASE_ATP"/>
    <property type="match status" value="1"/>
</dbReference>
<dbReference type="Gene3D" id="3.30.310.80">
    <property type="entry name" value="Kinase associated domain 1, KA1"/>
    <property type="match status" value="1"/>
</dbReference>
<keyword evidence="7" id="KW-1185">Reference proteome</keyword>
<feature type="compositionally biased region" description="Polar residues" evidence="4">
    <location>
        <begin position="525"/>
        <end position="535"/>
    </location>
</feature>